<dbReference type="Proteomes" id="UP001152523">
    <property type="component" value="Unassembled WGS sequence"/>
</dbReference>
<accession>A0AAV0DBI6</accession>
<comment type="caution">
    <text evidence="2">The sequence shown here is derived from an EMBL/GenBank/DDBJ whole genome shotgun (WGS) entry which is preliminary data.</text>
</comment>
<evidence type="ECO:0000313" key="2">
    <source>
        <dbReference type="EMBL" id="CAH9097617.1"/>
    </source>
</evidence>
<feature type="compositionally biased region" description="Low complexity" evidence="1">
    <location>
        <begin position="257"/>
        <end position="271"/>
    </location>
</feature>
<dbReference type="AlphaFoldDB" id="A0AAV0DBI6"/>
<evidence type="ECO:0000313" key="3">
    <source>
        <dbReference type="Proteomes" id="UP001152523"/>
    </source>
</evidence>
<keyword evidence="3" id="KW-1185">Reference proteome</keyword>
<protein>
    <submittedName>
        <fullName evidence="2">Uncharacterized protein</fullName>
    </submittedName>
</protein>
<proteinExistence type="predicted"/>
<gene>
    <name evidence="2" type="ORF">CEPIT_LOCUS14122</name>
</gene>
<feature type="region of interest" description="Disordered" evidence="1">
    <location>
        <begin position="58"/>
        <end position="77"/>
    </location>
</feature>
<feature type="compositionally biased region" description="Pro residues" evidence="1">
    <location>
        <begin position="281"/>
        <end position="292"/>
    </location>
</feature>
<organism evidence="2 3">
    <name type="scientific">Cuscuta epithymum</name>
    <dbReference type="NCBI Taxonomy" id="186058"/>
    <lineage>
        <taxon>Eukaryota</taxon>
        <taxon>Viridiplantae</taxon>
        <taxon>Streptophyta</taxon>
        <taxon>Embryophyta</taxon>
        <taxon>Tracheophyta</taxon>
        <taxon>Spermatophyta</taxon>
        <taxon>Magnoliopsida</taxon>
        <taxon>eudicotyledons</taxon>
        <taxon>Gunneridae</taxon>
        <taxon>Pentapetalae</taxon>
        <taxon>asterids</taxon>
        <taxon>lamiids</taxon>
        <taxon>Solanales</taxon>
        <taxon>Convolvulaceae</taxon>
        <taxon>Cuscuteae</taxon>
        <taxon>Cuscuta</taxon>
        <taxon>Cuscuta subgen. Cuscuta</taxon>
    </lineage>
</organism>
<dbReference type="Pfam" id="PF14223">
    <property type="entry name" value="Retrotran_gag_2"/>
    <property type="match status" value="1"/>
</dbReference>
<dbReference type="PANTHER" id="PTHR47481">
    <property type="match status" value="1"/>
</dbReference>
<dbReference type="PANTHER" id="PTHR47481:SF10">
    <property type="entry name" value="COPIA-LIKE POLYPROTEIN_RETROTRANSPOSON"/>
    <property type="match status" value="1"/>
</dbReference>
<evidence type="ECO:0000256" key="1">
    <source>
        <dbReference type="SAM" id="MobiDB-lite"/>
    </source>
</evidence>
<reference evidence="2" key="1">
    <citation type="submission" date="2022-07" db="EMBL/GenBank/DDBJ databases">
        <authorList>
            <person name="Macas J."/>
            <person name="Novak P."/>
            <person name="Neumann P."/>
        </authorList>
    </citation>
    <scope>NUCLEOTIDE SEQUENCE</scope>
</reference>
<dbReference type="EMBL" id="CAMAPF010000094">
    <property type="protein sequence ID" value="CAH9097617.1"/>
    <property type="molecule type" value="Genomic_DNA"/>
</dbReference>
<sequence length="398" mass="43258">MASSSKTSFHPALAVTSIKNLIPLILDTEKVQYSSWAELFKITARAYDVLDHIIPPKKTPTTTSAGKDDDTDDDSDDAADSIDPLLWDRLDAVVLQWIYGTISSDLLLTILEPDSTAMAAWTRLANIFQDNKHARAVHLEDEFSHVRLANFASISAYCQQLRTIATNLANVGAPVEHNRLILRLVNGLTAPFATVASMIQQTVPLPTFENARSMLLLEEGRQAHSVEHESQSASAPTALVHADNPPPPQPDVRGSRGRSNPRGGRGRSSSRGGRGRGRTDPQPPAGQWPFPPPPWAYWMPSNSWNTPPCPYPTTAWPGAPGPSHARPNSSAGILGPRPAQAHFTAPATPGFVPTDLHNAMQTMSITPPDDQWYMDTGATSHMTANPGSQYGHTNHEMQ</sequence>
<feature type="region of interest" description="Disordered" evidence="1">
    <location>
        <begin position="222"/>
        <end position="292"/>
    </location>
</feature>
<name>A0AAV0DBI6_9ASTE</name>